<sequence length="368" mass="37249">MIAGAFRSLLFAACLMLAGCQSATVDEALDVNGGKADPVAAGIETVGAGPVTIGMIVSPGQATVRDLRDGAKLAAMQLGGDQVTLAIHGGGPKAGVEALAARNARIIIGPSGAREAGVVAAIAQQARPPVVALVANDVSRGPDMFAFISDETDSAIEAAAYAAGSGRKKIVLLHPPGQEQAMLARLRRNIEAKGGRITAALPFSSRASGGLASQVAALKQADALLLGPGLEAPAAALAAVRATGALAPNAMILGTAGLSAQRGLAGTLICRVDQAAVADVAERYRTEFGRAMTRNAAYGFDAVALAIGIARSRGADALDASTLRASAGFRGLLGAFRFKATGEVERNCSIYRLTDDKLELQDPAPNGF</sequence>
<dbReference type="STRING" id="391937.NA2_01534"/>
<dbReference type="PROSITE" id="PS51257">
    <property type="entry name" value="PROKAR_LIPOPROTEIN"/>
    <property type="match status" value="1"/>
</dbReference>
<feature type="signal peptide" evidence="1">
    <location>
        <begin position="1"/>
        <end position="23"/>
    </location>
</feature>
<organism evidence="2 3">
    <name type="scientific">Nitratireductor pacificus pht-3B</name>
    <dbReference type="NCBI Taxonomy" id="391937"/>
    <lineage>
        <taxon>Bacteria</taxon>
        <taxon>Pseudomonadati</taxon>
        <taxon>Pseudomonadota</taxon>
        <taxon>Alphaproteobacteria</taxon>
        <taxon>Hyphomicrobiales</taxon>
        <taxon>Phyllobacteriaceae</taxon>
        <taxon>Nitratireductor</taxon>
    </lineage>
</organism>
<keyword evidence="3" id="KW-1185">Reference proteome</keyword>
<feature type="chain" id="PRO_5003864434" evidence="1">
    <location>
        <begin position="24"/>
        <end position="368"/>
    </location>
</feature>
<dbReference type="AlphaFoldDB" id="K2MI81"/>
<evidence type="ECO:0000313" key="3">
    <source>
        <dbReference type="Proteomes" id="UP000006786"/>
    </source>
</evidence>
<comment type="caution">
    <text evidence="2">The sequence shown here is derived from an EMBL/GenBank/DDBJ whole genome shotgun (WGS) entry which is preliminary data.</text>
</comment>
<dbReference type="InterPro" id="IPR028082">
    <property type="entry name" value="Peripla_BP_I"/>
</dbReference>
<dbReference type="Proteomes" id="UP000006786">
    <property type="component" value="Unassembled WGS sequence"/>
</dbReference>
<gene>
    <name evidence="2" type="ORF">NA2_01534</name>
</gene>
<dbReference type="Gene3D" id="3.40.50.2300">
    <property type="match status" value="2"/>
</dbReference>
<dbReference type="PATRIC" id="fig|391937.3.peg.318"/>
<protein>
    <submittedName>
        <fullName evidence="2">Extracellular ligand-binding receptor</fullName>
    </submittedName>
</protein>
<dbReference type="SUPFAM" id="SSF53822">
    <property type="entry name" value="Periplasmic binding protein-like I"/>
    <property type="match status" value="1"/>
</dbReference>
<evidence type="ECO:0000256" key="1">
    <source>
        <dbReference type="SAM" id="SignalP"/>
    </source>
</evidence>
<evidence type="ECO:0000313" key="2">
    <source>
        <dbReference type="EMBL" id="EKF20425.1"/>
    </source>
</evidence>
<proteinExistence type="predicted"/>
<dbReference type="OrthoDB" id="7210494at2"/>
<keyword evidence="1" id="KW-0732">Signal</keyword>
<name>K2MI81_9HYPH</name>
<accession>K2MI81</accession>
<keyword evidence="2" id="KW-0675">Receptor</keyword>
<reference evidence="2 3" key="1">
    <citation type="journal article" date="2012" name="J. Bacteriol.">
        <title>Genome Sequence of Nitratireductor pacificus Type Strain pht-3B.</title>
        <authorList>
            <person name="Lai Q."/>
            <person name="Li G."/>
            <person name="Shao Z."/>
        </authorList>
    </citation>
    <scope>NUCLEOTIDE SEQUENCE [LARGE SCALE GENOMIC DNA]</scope>
    <source>
        <strain evidence="3">pht-3B</strain>
    </source>
</reference>
<dbReference type="eggNOG" id="COG3107">
    <property type="taxonomic scope" value="Bacteria"/>
</dbReference>
<dbReference type="EMBL" id="AMRM01000002">
    <property type="protein sequence ID" value="EKF20425.1"/>
    <property type="molecule type" value="Genomic_DNA"/>
</dbReference>
<dbReference type="RefSeq" id="WP_008593427.1">
    <property type="nucleotide sequence ID" value="NZ_AMRM01000002.1"/>
</dbReference>